<dbReference type="Gene3D" id="3.10.129.10">
    <property type="entry name" value="Hotdog Thioesterase"/>
    <property type="match status" value="2"/>
</dbReference>
<dbReference type="Proteomes" id="UP001194580">
    <property type="component" value="Unassembled WGS sequence"/>
</dbReference>
<dbReference type="InterPro" id="IPR002539">
    <property type="entry name" value="MaoC-like_dom"/>
</dbReference>
<dbReference type="GO" id="GO:0044594">
    <property type="term" value="F:17-beta-hydroxysteroid dehydrogenase (NAD+) activity"/>
    <property type="evidence" value="ECO:0007669"/>
    <property type="project" value="TreeGrafter"/>
</dbReference>
<feature type="compositionally biased region" description="Basic and acidic residues" evidence="1">
    <location>
        <begin position="180"/>
        <end position="197"/>
    </location>
</feature>
<evidence type="ECO:0000313" key="4">
    <source>
        <dbReference type="EMBL" id="KAG0272212.1"/>
    </source>
</evidence>
<dbReference type="GO" id="GO:0006635">
    <property type="term" value="P:fatty acid beta-oxidation"/>
    <property type="evidence" value="ECO:0007669"/>
    <property type="project" value="TreeGrafter"/>
</dbReference>
<reference evidence="4" key="1">
    <citation type="journal article" date="2020" name="Fungal Divers.">
        <title>Resolving the Mortierellaceae phylogeny through synthesis of multi-gene phylogenetics and phylogenomics.</title>
        <authorList>
            <person name="Vandepol N."/>
            <person name="Liber J."/>
            <person name="Desiro A."/>
            <person name="Na H."/>
            <person name="Kennedy M."/>
            <person name="Barry K."/>
            <person name="Grigoriev I.V."/>
            <person name="Miller A.N."/>
            <person name="O'Donnell K."/>
            <person name="Stajich J.E."/>
            <person name="Bonito G."/>
        </authorList>
    </citation>
    <scope>NUCLEOTIDE SEQUENCE</scope>
    <source>
        <strain evidence="4">NRRL 28262</strain>
    </source>
</reference>
<dbReference type="InterPro" id="IPR029069">
    <property type="entry name" value="HotDog_dom_sf"/>
</dbReference>
<sequence>MSAAATTTAAVDLTKALGYKAPPTKVVFTPRDYMLYALSIGIHSDQLHFLYENNPYFAAFPTYPLVLAFKRDSHGVSVYDGAGYDAIPGIPSFDPNTAVHGEQSLEVHRPLPIEGAKDFELHSTVTGVYDKGSGMVIERTAQLVDTKDVARPYATMMGSAFVRGSGGWGGPRGPASDPAGGKKLESLDPPKDRKPDNVFENSTHADQAILYRLSGDYNPLHIDPEIAPMVGLERPILHGLCTYGHSAHAILKTYGYSDPRAFKSITGRFSAPVLPGDTLVTKMWNVPSSSPENKGQIRILFQTYAKERDLLVINSGCVVLQNPSSLTPSKL</sequence>
<name>A0AAD4H4R1_9FUNG</name>
<feature type="domain" description="MaoC-like" evidence="2">
    <location>
        <begin position="192"/>
        <end position="287"/>
    </location>
</feature>
<dbReference type="GO" id="GO:0005777">
    <property type="term" value="C:peroxisome"/>
    <property type="evidence" value="ECO:0007669"/>
    <property type="project" value="TreeGrafter"/>
</dbReference>
<dbReference type="PANTHER" id="PTHR13078">
    <property type="entry name" value="PEROXISOMAL MULTIFUNCTIONAL ENZYME TYPE 2-RELATED"/>
    <property type="match status" value="1"/>
</dbReference>
<gene>
    <name evidence="4" type="ORF">BGZ95_012050</name>
</gene>
<organism evidence="4 5">
    <name type="scientific">Linnemannia exigua</name>
    <dbReference type="NCBI Taxonomy" id="604196"/>
    <lineage>
        <taxon>Eukaryota</taxon>
        <taxon>Fungi</taxon>
        <taxon>Fungi incertae sedis</taxon>
        <taxon>Mucoromycota</taxon>
        <taxon>Mortierellomycotina</taxon>
        <taxon>Mortierellomycetes</taxon>
        <taxon>Mortierellales</taxon>
        <taxon>Mortierellaceae</taxon>
        <taxon>Linnemannia</taxon>
    </lineage>
</organism>
<keyword evidence="5" id="KW-1185">Reference proteome</keyword>
<dbReference type="GO" id="GO:0003857">
    <property type="term" value="F:(3S)-3-hydroxyacyl-CoA dehydrogenase (NAD+) activity"/>
    <property type="evidence" value="ECO:0007669"/>
    <property type="project" value="TreeGrafter"/>
</dbReference>
<feature type="domain" description="Peroxisomal multifunctional enzyme type 2-like N-terminal" evidence="3">
    <location>
        <begin position="28"/>
        <end position="164"/>
    </location>
</feature>
<evidence type="ECO:0000259" key="3">
    <source>
        <dbReference type="Pfam" id="PF22622"/>
    </source>
</evidence>
<dbReference type="Pfam" id="PF01575">
    <property type="entry name" value="MaoC_dehydratas"/>
    <property type="match status" value="1"/>
</dbReference>
<evidence type="ECO:0000313" key="5">
    <source>
        <dbReference type="Proteomes" id="UP001194580"/>
    </source>
</evidence>
<proteinExistence type="predicted"/>
<comment type="caution">
    <text evidence="4">The sequence shown here is derived from an EMBL/GenBank/DDBJ whole genome shotgun (WGS) entry which is preliminary data.</text>
</comment>
<dbReference type="PANTHER" id="PTHR13078:SF57">
    <property type="entry name" value="DEHYDRATASE, PUTATIVE (AFU_ORTHOLOGUE AFUA_5G00640)-RELATED"/>
    <property type="match status" value="1"/>
</dbReference>
<evidence type="ECO:0000256" key="1">
    <source>
        <dbReference type="SAM" id="MobiDB-lite"/>
    </source>
</evidence>
<dbReference type="GO" id="GO:0004300">
    <property type="term" value="F:enoyl-CoA hydratase activity"/>
    <property type="evidence" value="ECO:0007669"/>
    <property type="project" value="TreeGrafter"/>
</dbReference>
<evidence type="ECO:0008006" key="6">
    <source>
        <dbReference type="Google" id="ProtNLM"/>
    </source>
</evidence>
<dbReference type="SUPFAM" id="SSF54637">
    <property type="entry name" value="Thioesterase/thiol ester dehydrase-isomerase"/>
    <property type="match status" value="2"/>
</dbReference>
<dbReference type="EMBL" id="JAAAIL010000973">
    <property type="protein sequence ID" value="KAG0272212.1"/>
    <property type="molecule type" value="Genomic_DNA"/>
</dbReference>
<dbReference type="Pfam" id="PF22622">
    <property type="entry name" value="MFE-2_hydrat-2_N"/>
    <property type="match status" value="1"/>
</dbReference>
<dbReference type="CDD" id="cd03448">
    <property type="entry name" value="HDE_HSD"/>
    <property type="match status" value="1"/>
</dbReference>
<protein>
    <recommendedName>
        <fullName evidence="6">MaoC-like domain-containing protein</fullName>
    </recommendedName>
</protein>
<feature type="region of interest" description="Disordered" evidence="1">
    <location>
        <begin position="165"/>
        <end position="201"/>
    </location>
</feature>
<dbReference type="InterPro" id="IPR054357">
    <property type="entry name" value="MFE-2_N"/>
</dbReference>
<accession>A0AAD4H4R1</accession>
<evidence type="ECO:0000259" key="2">
    <source>
        <dbReference type="Pfam" id="PF01575"/>
    </source>
</evidence>
<dbReference type="AlphaFoldDB" id="A0AAD4H4R1"/>